<dbReference type="Pfam" id="PF01168">
    <property type="entry name" value="Ala_racemase_N"/>
    <property type="match status" value="1"/>
</dbReference>
<dbReference type="InterPro" id="IPR009006">
    <property type="entry name" value="Ala_racemase/Decarboxylase_C"/>
</dbReference>
<dbReference type="NCBIfam" id="TIGR00492">
    <property type="entry name" value="alr"/>
    <property type="match status" value="1"/>
</dbReference>
<reference evidence="9" key="1">
    <citation type="journal article" date="2011" name="Environ. Microbiol.">
        <title>Genomic insights into the metabolic potential of the polycyclic aromatic hydrocarbon degrading sulfate-reducing Deltaproteobacterium N47.</title>
        <authorList>
            <person name="Bergmann F."/>
            <person name="Selesi D."/>
            <person name="Weinmaier T."/>
            <person name="Tischler P."/>
            <person name="Rattei T."/>
            <person name="Meckenstock R.U."/>
        </authorList>
    </citation>
    <scope>NUCLEOTIDE SEQUENCE</scope>
</reference>
<dbReference type="Gene3D" id="2.40.37.10">
    <property type="entry name" value="Lyase, Ornithine Decarboxylase, Chain A, domain 1"/>
    <property type="match status" value="1"/>
</dbReference>
<dbReference type="SMART" id="SM01005">
    <property type="entry name" value="Ala_racemase_C"/>
    <property type="match status" value="1"/>
</dbReference>
<dbReference type="GO" id="GO:0009252">
    <property type="term" value="P:peptidoglycan biosynthetic process"/>
    <property type="evidence" value="ECO:0007669"/>
    <property type="project" value="TreeGrafter"/>
</dbReference>
<dbReference type="GO" id="GO:0030632">
    <property type="term" value="P:D-alanine biosynthetic process"/>
    <property type="evidence" value="ECO:0007669"/>
    <property type="project" value="UniProtKB-UniRule"/>
</dbReference>
<comment type="pathway">
    <text evidence="5">Amino-acid biosynthesis; D-alanine biosynthesis; D-alanine from L-alanine: step 1/1.</text>
</comment>
<dbReference type="PANTHER" id="PTHR30511">
    <property type="entry name" value="ALANINE RACEMASE"/>
    <property type="match status" value="1"/>
</dbReference>
<name>E1YD13_9BACT</name>
<dbReference type="UniPathway" id="UPA00042">
    <property type="reaction ID" value="UER00497"/>
</dbReference>
<dbReference type="Gene3D" id="3.20.20.10">
    <property type="entry name" value="Alanine racemase"/>
    <property type="match status" value="1"/>
</dbReference>
<dbReference type="FunFam" id="3.20.20.10:FF:000002">
    <property type="entry name" value="Alanine racemase"/>
    <property type="match status" value="1"/>
</dbReference>
<feature type="active site" description="Proton acceptor; specific for L-alanine" evidence="5">
    <location>
        <position position="278"/>
    </location>
</feature>
<evidence type="ECO:0000256" key="3">
    <source>
        <dbReference type="ARBA" id="ARBA00022898"/>
    </source>
</evidence>
<dbReference type="PANTHER" id="PTHR30511:SF0">
    <property type="entry name" value="ALANINE RACEMASE, CATABOLIC-RELATED"/>
    <property type="match status" value="1"/>
</dbReference>
<comment type="similarity">
    <text evidence="5">Belongs to the alanine racemase family.</text>
</comment>
<dbReference type="FunFam" id="2.40.37.10:FF:000006">
    <property type="entry name" value="Alanine racemase"/>
    <property type="match status" value="1"/>
</dbReference>
<dbReference type="GO" id="GO:0005829">
    <property type="term" value="C:cytosol"/>
    <property type="evidence" value="ECO:0007669"/>
    <property type="project" value="TreeGrafter"/>
</dbReference>
<evidence type="ECO:0000313" key="9">
    <source>
        <dbReference type="EMBL" id="CBX28457.1"/>
    </source>
</evidence>
<evidence type="ECO:0000256" key="7">
    <source>
        <dbReference type="PIRSR" id="PIRSR600821-52"/>
    </source>
</evidence>
<dbReference type="PRINTS" id="PR00992">
    <property type="entry name" value="ALARACEMASE"/>
</dbReference>
<dbReference type="AlphaFoldDB" id="E1YD13"/>
<evidence type="ECO:0000259" key="8">
    <source>
        <dbReference type="SMART" id="SM01005"/>
    </source>
</evidence>
<comment type="function">
    <text evidence="5">Catalyzes the interconversion of L-alanine and D-alanine. May also act on other amino acids.</text>
</comment>
<proteinExistence type="inferred from homology"/>
<dbReference type="EC" id="5.1.1.1" evidence="5"/>
<accession>E1YD13</accession>
<dbReference type="HAMAP" id="MF_01201">
    <property type="entry name" value="Ala_racemase"/>
    <property type="match status" value="1"/>
</dbReference>
<evidence type="ECO:0000256" key="5">
    <source>
        <dbReference type="HAMAP-Rule" id="MF_01201"/>
    </source>
</evidence>
<dbReference type="InterPro" id="IPR029066">
    <property type="entry name" value="PLP-binding_barrel"/>
</dbReference>
<dbReference type="PROSITE" id="PS00395">
    <property type="entry name" value="ALANINE_RACEMASE"/>
    <property type="match status" value="1"/>
</dbReference>
<organism evidence="9">
    <name type="scientific">uncultured Desulfobacterium sp</name>
    <dbReference type="NCBI Taxonomy" id="201089"/>
    <lineage>
        <taxon>Bacteria</taxon>
        <taxon>Pseudomonadati</taxon>
        <taxon>Thermodesulfobacteriota</taxon>
        <taxon>Desulfobacteria</taxon>
        <taxon>Desulfobacterales</taxon>
        <taxon>Desulfobacteriaceae</taxon>
        <taxon>Desulfobacterium</taxon>
        <taxon>environmental samples</taxon>
    </lineage>
</organism>
<dbReference type="GO" id="GO:0030170">
    <property type="term" value="F:pyridoxal phosphate binding"/>
    <property type="evidence" value="ECO:0007669"/>
    <property type="project" value="UniProtKB-UniRule"/>
</dbReference>
<keyword evidence="4 5" id="KW-0413">Isomerase</keyword>
<dbReference type="CDD" id="cd00430">
    <property type="entry name" value="PLPDE_III_AR"/>
    <property type="match status" value="1"/>
</dbReference>
<gene>
    <name evidence="9" type="ORF">N47_G37810</name>
</gene>
<comment type="cofactor">
    <cofactor evidence="2 5 6">
        <name>pyridoxal 5'-phosphate</name>
        <dbReference type="ChEBI" id="CHEBI:597326"/>
    </cofactor>
</comment>
<sequence>MADNIIWAEIDLKAIAHNLSELRRIINPDSRLMAVVKANAYGHGSVEVARCALDNGAEYLGVARIEEAMLLRKNNIDAPILIFGFTQPDSYENILKYNLVQTVCSYAFAESLSSFAISKNQKIKVHIKIDTGMGRIGVLPDCFRNYNKNGIKPVSALAEVESIASLSGIEAEGIYTHFSMADSYDKSFTTKQFEIFMEFISNLKLKGIEFKLKHAANSAAIIDIPKTHLDMVRAGISMYGLYPSEEVNKDRVSLLPAMSLKAIVTQVKNVSCGFNVSYGATYKTTAPTTIATVPVGYADGYSRLLSSRGHMLVHGQKAPIAGRVCMDLTMLDVGSITEVKQGDEVVVFGKQNGSCVTVDEIATLINTINYEIVTLISERVKRVYLK</sequence>
<dbReference type="InterPro" id="IPR020622">
    <property type="entry name" value="Ala_racemase_pyridoxalP-BS"/>
</dbReference>
<dbReference type="InterPro" id="IPR011079">
    <property type="entry name" value="Ala_racemase_C"/>
</dbReference>
<keyword evidence="3 5" id="KW-0663">Pyridoxal phosphate</keyword>
<feature type="binding site" evidence="5 7">
    <location>
        <position position="135"/>
    </location>
    <ligand>
        <name>substrate</name>
    </ligand>
</feature>
<dbReference type="Pfam" id="PF00842">
    <property type="entry name" value="Ala_racemase_C"/>
    <property type="match status" value="1"/>
</dbReference>
<feature type="domain" description="Alanine racemase C-terminal" evidence="8">
    <location>
        <begin position="257"/>
        <end position="385"/>
    </location>
</feature>
<evidence type="ECO:0000256" key="6">
    <source>
        <dbReference type="PIRSR" id="PIRSR600821-50"/>
    </source>
</evidence>
<evidence type="ECO:0000256" key="2">
    <source>
        <dbReference type="ARBA" id="ARBA00001933"/>
    </source>
</evidence>
<dbReference type="InterPro" id="IPR001608">
    <property type="entry name" value="Ala_racemase_N"/>
</dbReference>
<feature type="binding site" evidence="5 7">
    <location>
        <position position="326"/>
    </location>
    <ligand>
        <name>substrate</name>
    </ligand>
</feature>
<feature type="modified residue" description="N6-(pyridoxal phosphate)lysine" evidence="5 6">
    <location>
        <position position="37"/>
    </location>
</feature>
<dbReference type="GO" id="GO:0008784">
    <property type="term" value="F:alanine racemase activity"/>
    <property type="evidence" value="ECO:0007669"/>
    <property type="project" value="UniProtKB-UniRule"/>
</dbReference>
<comment type="catalytic activity">
    <reaction evidence="1 5">
        <text>L-alanine = D-alanine</text>
        <dbReference type="Rhea" id="RHEA:20249"/>
        <dbReference type="ChEBI" id="CHEBI:57416"/>
        <dbReference type="ChEBI" id="CHEBI:57972"/>
        <dbReference type="EC" id="5.1.1.1"/>
    </reaction>
</comment>
<feature type="active site" description="Proton acceptor; specific for D-alanine" evidence="5">
    <location>
        <position position="37"/>
    </location>
</feature>
<evidence type="ECO:0000256" key="4">
    <source>
        <dbReference type="ARBA" id="ARBA00023235"/>
    </source>
</evidence>
<protein>
    <recommendedName>
        <fullName evidence="5">Alanine racemase</fullName>
        <ecNumber evidence="5">5.1.1.1</ecNumber>
    </recommendedName>
</protein>
<dbReference type="SUPFAM" id="SSF50621">
    <property type="entry name" value="Alanine racemase C-terminal domain-like"/>
    <property type="match status" value="1"/>
</dbReference>
<evidence type="ECO:0000256" key="1">
    <source>
        <dbReference type="ARBA" id="ARBA00000316"/>
    </source>
</evidence>
<dbReference type="EMBL" id="FR695868">
    <property type="protein sequence ID" value="CBX28457.1"/>
    <property type="molecule type" value="Genomic_DNA"/>
</dbReference>
<dbReference type="SUPFAM" id="SSF51419">
    <property type="entry name" value="PLP-binding barrel"/>
    <property type="match status" value="1"/>
</dbReference>
<dbReference type="InterPro" id="IPR000821">
    <property type="entry name" value="Ala_racemase"/>
</dbReference>